<sequence length="265" mass="31727">MHIDKKVSYGIKLKMCKIVEKYEGVIIDKPINVKWGNYSQIKCEMLLFEEAFEYPVNFDYYHLLSGVDLPLYPIQYIHRFFELHKGAEFFVIINEDSIDEKAGFERINYYHLYTCFGRRFTNILLRTGFAAFSIKIQKMIGVSRCKSDINFSVYKGSNWCSITRNAVEFLLSRKKDIFRRFKYTMCADEVYKQTIFMNSPFAKMRYVTSEDDRMKSNLREIDWSRGNPYTWKEEDIALLSHSPNLFARKFSIHHRFVIDYIREHI</sequence>
<reference evidence="15" key="2">
    <citation type="submission" date="2022-04" db="EMBL/GenBank/DDBJ databases">
        <authorList>
            <person name="Fokt H."/>
            <person name="Baines J."/>
        </authorList>
    </citation>
    <scope>NUCLEOTIDE SEQUENCE</scope>
    <source>
        <strain evidence="15">KH365_2</strain>
    </source>
</reference>
<dbReference type="GO" id="GO:0050650">
    <property type="term" value="P:chondroitin sulfate proteoglycan biosynthetic process"/>
    <property type="evidence" value="ECO:0007669"/>
    <property type="project" value="TreeGrafter"/>
</dbReference>
<dbReference type="InterPro" id="IPR003406">
    <property type="entry name" value="Glyco_trans_14"/>
</dbReference>
<dbReference type="PANTHER" id="PTHR46025">
    <property type="entry name" value="XYLOSYLTRANSFERASE OXT"/>
    <property type="match status" value="1"/>
</dbReference>
<evidence type="ECO:0000256" key="6">
    <source>
        <dbReference type="ARBA" id="ARBA00022723"/>
    </source>
</evidence>
<accession>A0A9X2NV11</accession>
<dbReference type="AlphaFoldDB" id="A0A9X2NV11"/>
<evidence type="ECO:0000256" key="4">
    <source>
        <dbReference type="ARBA" id="ARBA00022679"/>
    </source>
</evidence>
<keyword evidence="4" id="KW-0808">Transferase</keyword>
<organism evidence="15 16">
    <name type="scientific">Bacteroides muris</name>
    <name type="common">ex Fokt et al. 2023</name>
    <dbReference type="NCBI Taxonomy" id="2937417"/>
    <lineage>
        <taxon>Bacteria</taxon>
        <taxon>Pseudomonadati</taxon>
        <taxon>Bacteroidota</taxon>
        <taxon>Bacteroidia</taxon>
        <taxon>Bacteroidales</taxon>
        <taxon>Bacteroidaceae</taxon>
        <taxon>Bacteroides</taxon>
    </lineage>
</organism>
<protein>
    <recommendedName>
        <fullName evidence="14">Peptide O-xylosyltransferase</fullName>
    </recommendedName>
</protein>
<evidence type="ECO:0000256" key="12">
    <source>
        <dbReference type="ARBA" id="ARBA00023157"/>
    </source>
</evidence>
<evidence type="ECO:0000256" key="13">
    <source>
        <dbReference type="ARBA" id="ARBA00023180"/>
    </source>
</evidence>
<dbReference type="GO" id="GO:0015012">
    <property type="term" value="P:heparan sulfate proteoglycan biosynthetic process"/>
    <property type="evidence" value="ECO:0007669"/>
    <property type="project" value="TreeGrafter"/>
</dbReference>
<keyword evidence="7" id="KW-0256">Endoplasmic reticulum</keyword>
<comment type="subcellular location">
    <subcellularLocation>
        <location evidence="2">Endoplasmic reticulum membrane</location>
        <topology evidence="2">Single-pass type II membrane protein</topology>
    </subcellularLocation>
    <subcellularLocation>
        <location evidence="1">Golgi apparatus membrane</location>
        <topology evidence="1">Single-pass type II membrane protein</topology>
    </subcellularLocation>
</comment>
<evidence type="ECO:0000256" key="3">
    <source>
        <dbReference type="ARBA" id="ARBA00022676"/>
    </source>
</evidence>
<evidence type="ECO:0000256" key="10">
    <source>
        <dbReference type="ARBA" id="ARBA00023034"/>
    </source>
</evidence>
<dbReference type="Proteomes" id="UP001143192">
    <property type="component" value="Unassembled WGS sequence"/>
</dbReference>
<dbReference type="InterPro" id="IPR043538">
    <property type="entry name" value="XYLT"/>
</dbReference>
<name>A0A9X2NV11_9BACE</name>
<keyword evidence="9" id="KW-1133">Transmembrane helix</keyword>
<keyword evidence="3" id="KW-0328">Glycosyltransferase</keyword>
<keyword evidence="8" id="KW-0735">Signal-anchor</keyword>
<dbReference type="GO" id="GO:0046872">
    <property type="term" value="F:metal ion binding"/>
    <property type="evidence" value="ECO:0007669"/>
    <property type="project" value="UniProtKB-KW"/>
</dbReference>
<evidence type="ECO:0000256" key="8">
    <source>
        <dbReference type="ARBA" id="ARBA00022968"/>
    </source>
</evidence>
<reference evidence="15" key="1">
    <citation type="journal article" date="2022" name="Arch. Microbiol.">
        <title>Bacteroides muris sp. nov. isolated from the cecum of wild-derived house mice.</title>
        <authorList>
            <person name="Fokt H."/>
            <person name="Unni R."/>
            <person name="Repnik U."/>
            <person name="Schmitz R.A."/>
            <person name="Bramkamp M."/>
            <person name="Baines J.F."/>
            <person name="Unterweger D."/>
        </authorList>
    </citation>
    <scope>NUCLEOTIDE SEQUENCE</scope>
    <source>
        <strain evidence="15">KH365_2</strain>
    </source>
</reference>
<gene>
    <name evidence="15" type="ORF">M1B79_17615</name>
</gene>
<evidence type="ECO:0000256" key="11">
    <source>
        <dbReference type="ARBA" id="ARBA00023136"/>
    </source>
</evidence>
<keyword evidence="11" id="KW-0472">Membrane</keyword>
<evidence type="ECO:0000256" key="2">
    <source>
        <dbReference type="ARBA" id="ARBA00004648"/>
    </source>
</evidence>
<comment type="caution">
    <text evidence="15">The sequence shown here is derived from an EMBL/GenBank/DDBJ whole genome shotgun (WGS) entry which is preliminary data.</text>
</comment>
<keyword evidence="13" id="KW-0325">Glycoprotein</keyword>
<evidence type="ECO:0000313" key="16">
    <source>
        <dbReference type="Proteomes" id="UP001143192"/>
    </source>
</evidence>
<evidence type="ECO:0000256" key="1">
    <source>
        <dbReference type="ARBA" id="ARBA00004323"/>
    </source>
</evidence>
<evidence type="ECO:0000313" key="15">
    <source>
        <dbReference type="EMBL" id="MCR6506419.1"/>
    </source>
</evidence>
<dbReference type="PANTHER" id="PTHR46025:SF3">
    <property type="entry name" value="XYLOSYLTRANSFERASE OXT"/>
    <property type="match status" value="1"/>
</dbReference>
<evidence type="ECO:0000256" key="5">
    <source>
        <dbReference type="ARBA" id="ARBA00022692"/>
    </source>
</evidence>
<evidence type="ECO:0000256" key="9">
    <source>
        <dbReference type="ARBA" id="ARBA00022989"/>
    </source>
</evidence>
<evidence type="ECO:0000256" key="7">
    <source>
        <dbReference type="ARBA" id="ARBA00022824"/>
    </source>
</evidence>
<evidence type="ECO:0000256" key="14">
    <source>
        <dbReference type="ARBA" id="ARBA00042865"/>
    </source>
</evidence>
<proteinExistence type="predicted"/>
<dbReference type="EMBL" id="JAMZED010000091">
    <property type="protein sequence ID" value="MCR6506419.1"/>
    <property type="molecule type" value="Genomic_DNA"/>
</dbReference>
<keyword evidence="10" id="KW-0333">Golgi apparatus</keyword>
<keyword evidence="16" id="KW-1185">Reference proteome</keyword>
<dbReference type="GO" id="GO:0030158">
    <property type="term" value="F:protein xylosyltransferase activity"/>
    <property type="evidence" value="ECO:0007669"/>
    <property type="project" value="InterPro"/>
</dbReference>
<keyword evidence="6" id="KW-0479">Metal-binding</keyword>
<keyword evidence="12" id="KW-1015">Disulfide bond</keyword>
<keyword evidence="5" id="KW-0812">Transmembrane</keyword>
<dbReference type="GO" id="GO:0016020">
    <property type="term" value="C:membrane"/>
    <property type="evidence" value="ECO:0007669"/>
    <property type="project" value="InterPro"/>
</dbReference>
<dbReference type="Pfam" id="PF02485">
    <property type="entry name" value="Branch"/>
    <property type="match status" value="1"/>
</dbReference>